<dbReference type="Gene3D" id="1.20.1250.20">
    <property type="entry name" value="MFS general substrate transporter like domains"/>
    <property type="match status" value="1"/>
</dbReference>
<dbReference type="GeneID" id="100382172"/>
<evidence type="ECO:0000313" key="9">
    <source>
        <dbReference type="EMBL" id="AQK86362.1"/>
    </source>
</evidence>
<dbReference type="STRING" id="4577.A0A1D6M5J6"/>
<dbReference type="eggNOG" id="KOG1237">
    <property type="taxonomic scope" value="Eukaryota"/>
</dbReference>
<evidence type="ECO:0000256" key="4">
    <source>
        <dbReference type="ARBA" id="ARBA00022553"/>
    </source>
</evidence>
<feature type="transmembrane region" description="Helical" evidence="8">
    <location>
        <begin position="331"/>
        <end position="351"/>
    </location>
</feature>
<keyword evidence="5 8" id="KW-0812">Transmembrane</keyword>
<reference evidence="10" key="3">
    <citation type="submission" date="2019-07" db="EMBL/GenBank/DDBJ databases">
        <authorList>
            <person name="Seetharam A."/>
            <person name="Woodhouse M."/>
            <person name="Cannon E."/>
        </authorList>
    </citation>
    <scope>NUCLEOTIDE SEQUENCE [LARGE SCALE GENOMIC DNA]</scope>
    <source>
        <strain evidence="10">cv. B73</strain>
    </source>
</reference>
<sequence>MASDSGTASSDPLLHGRRAPSTGGWKSALFIIWVEVAERFAYYGISSNLISYLTGPLGQTTAAAAAAVNAWSGAASMLPLLGAAVADSWLGRYRTIVASSVLYITGLGMLTLSSVFSSPQQCRDSADDGEGICPPSSLQTAFFYASLYLVAIAQSGHKPCVQAFGADQFDATDPDESVSRASFFNWWYMGLCTSATVTIALMSYVQDNVGWALGFGVPSMAMLLALAIFLLGTRTYRFYGSRGGAGASASASSLFRNAFVAWRKRSREVELGHGELAQDDAVLAEEVKGLARLFPIWATCLLYGAVFAQPPTLFTKQAATLDRRIGRSFQVPPAALQCFLGASIVTCIVLYDRVLVPVTRRVSGAASGITMLQRIGTGIALSLVTLVVAVLVEMKRLRAARDAGGGGLVDGSGTGTAAVPMSLWWIVPQYVLLGAADVFTMVGMQEFFYDQVPGALKSLGLALYLSVLGVGSFISSFLITVIDAVTTRNGGTSWFADDLNRGHLDYFYLLLAALAALELLAFAYFSTSYVYKTKAGNL</sequence>
<evidence type="ECO:0000256" key="6">
    <source>
        <dbReference type="ARBA" id="ARBA00022989"/>
    </source>
</evidence>
<keyword evidence="6 8" id="KW-1133">Transmembrane helix</keyword>
<dbReference type="EMBL" id="CM000782">
    <property type="protein sequence ID" value="AQK86362.1"/>
    <property type="molecule type" value="Genomic_DNA"/>
</dbReference>
<dbReference type="GO" id="GO:0022857">
    <property type="term" value="F:transmembrane transporter activity"/>
    <property type="evidence" value="ECO:0000318"/>
    <property type="project" value="GO_Central"/>
</dbReference>
<feature type="transmembrane region" description="Helical" evidence="8">
    <location>
        <begin position="430"/>
        <end position="449"/>
    </location>
</feature>
<accession>A0A1D6M5J6</accession>
<dbReference type="Gramene" id="Zm00001eb289280_T002">
    <property type="protein sequence ID" value="Zm00001eb289280_P002"/>
    <property type="gene ID" value="Zm00001eb289280"/>
</dbReference>
<dbReference type="Proteomes" id="UP000007305">
    <property type="component" value="Chromosome 6"/>
</dbReference>
<keyword evidence="11" id="KW-1185">Reference proteome</keyword>
<evidence type="ECO:0000256" key="5">
    <source>
        <dbReference type="ARBA" id="ARBA00022692"/>
    </source>
</evidence>
<feature type="transmembrane region" description="Helical" evidence="8">
    <location>
        <begin position="371"/>
        <end position="392"/>
    </location>
</feature>
<dbReference type="FunCoup" id="A0A1D6M5J6">
    <property type="interactions" value="1"/>
</dbReference>
<feature type="transmembrane region" description="Helical" evidence="8">
    <location>
        <begin position="506"/>
        <end position="525"/>
    </location>
</feature>
<evidence type="ECO:0000256" key="7">
    <source>
        <dbReference type="ARBA" id="ARBA00023136"/>
    </source>
</evidence>
<dbReference type="Pfam" id="PF00854">
    <property type="entry name" value="PTR2"/>
    <property type="match status" value="1"/>
</dbReference>
<dbReference type="ExpressionAtlas" id="A0A1D6M5J6">
    <property type="expression patterns" value="baseline and differential"/>
</dbReference>
<evidence type="ECO:0000256" key="8">
    <source>
        <dbReference type="SAM" id="Phobius"/>
    </source>
</evidence>
<dbReference type="FunFam" id="1.20.1250.20:FF:000147">
    <property type="entry name" value="Protein NRT1/ PTR family 5.10"/>
    <property type="match status" value="1"/>
</dbReference>
<dbReference type="RefSeq" id="NP_001335965.1">
    <property type="nucleotide sequence ID" value="NM_001349036.1"/>
</dbReference>
<dbReference type="OrthoDB" id="8904098at2759"/>
<dbReference type="InterPro" id="IPR018456">
    <property type="entry name" value="PTR2_symporter_CS"/>
</dbReference>
<reference evidence="9" key="2">
    <citation type="submission" date="2015-12" db="EMBL/GenBank/DDBJ databases">
        <title>Update maize B73 reference genome by single molecule sequencing technologies.</title>
        <authorList>
            <consortium name="Maize Genome Sequencing Project"/>
            <person name="Ware D."/>
        </authorList>
    </citation>
    <scope>NUCLEOTIDE SEQUENCE</scope>
    <source>
        <tissue evidence="9">Seedling</tissue>
    </source>
</reference>
<dbReference type="PROSITE" id="PS01022">
    <property type="entry name" value="PTR2_1"/>
    <property type="match status" value="1"/>
</dbReference>
<dbReference type="OMA" id="VEPCNRK"/>
<dbReference type="PaxDb" id="4577-GRMZM2G077498_P01"/>
<evidence type="ECO:0000313" key="11">
    <source>
        <dbReference type="Proteomes" id="UP000007305"/>
    </source>
</evidence>
<evidence type="ECO:0007829" key="12">
    <source>
        <dbReference type="PeptideAtlas" id="A0A1D6M5J6"/>
    </source>
</evidence>
<dbReference type="EnsemblPlants" id="Zm00001eb289280_T002">
    <property type="protein sequence ID" value="Zm00001eb289280_P002"/>
    <property type="gene ID" value="Zm00001eb289280"/>
</dbReference>
<reference evidence="11" key="1">
    <citation type="journal article" date="2009" name="Science">
        <title>The B73 maize genome: complexity, diversity, and dynamics.</title>
        <authorList>
            <person name="Schnable P.S."/>
            <person name="Ware D."/>
            <person name="Fulton R.S."/>
            <person name="Stein J.C."/>
            <person name="Wei F."/>
            <person name="Pasternak S."/>
            <person name="Liang C."/>
            <person name="Zhang J."/>
            <person name="Fulton L."/>
            <person name="Graves T.A."/>
            <person name="Minx P."/>
            <person name="Reily A.D."/>
            <person name="Courtney L."/>
            <person name="Kruchowski S.S."/>
            <person name="Tomlinson C."/>
            <person name="Strong C."/>
            <person name="Delehaunty K."/>
            <person name="Fronick C."/>
            <person name="Courtney B."/>
            <person name="Rock S.M."/>
            <person name="Belter E."/>
            <person name="Du F."/>
            <person name="Kim K."/>
            <person name="Abbott R.M."/>
            <person name="Cotton M."/>
            <person name="Levy A."/>
            <person name="Marchetto P."/>
            <person name="Ochoa K."/>
            <person name="Jackson S.M."/>
            <person name="Gillam B."/>
            <person name="Chen W."/>
            <person name="Yan L."/>
            <person name="Higginbotham J."/>
            <person name="Cardenas M."/>
            <person name="Waligorski J."/>
            <person name="Applebaum E."/>
            <person name="Phelps L."/>
            <person name="Falcone J."/>
            <person name="Kanchi K."/>
            <person name="Thane T."/>
            <person name="Scimone A."/>
            <person name="Thane N."/>
            <person name="Henke J."/>
            <person name="Wang T."/>
            <person name="Ruppert J."/>
            <person name="Shah N."/>
            <person name="Rotter K."/>
            <person name="Hodges J."/>
            <person name="Ingenthron E."/>
            <person name="Cordes M."/>
            <person name="Kohlberg S."/>
            <person name="Sgro J."/>
            <person name="Delgado B."/>
            <person name="Mead K."/>
            <person name="Chinwalla A."/>
            <person name="Leonard S."/>
            <person name="Crouse K."/>
            <person name="Collura K."/>
            <person name="Kudrna D."/>
            <person name="Currie J."/>
            <person name="He R."/>
            <person name="Angelova A."/>
            <person name="Rajasekar S."/>
            <person name="Mueller T."/>
            <person name="Lomeli R."/>
            <person name="Scara G."/>
            <person name="Ko A."/>
            <person name="Delaney K."/>
            <person name="Wissotski M."/>
            <person name="Lopez G."/>
            <person name="Campos D."/>
            <person name="Braidotti M."/>
            <person name="Ashley E."/>
            <person name="Golser W."/>
            <person name="Kim H."/>
            <person name="Lee S."/>
            <person name="Lin J."/>
            <person name="Dujmic Z."/>
            <person name="Kim W."/>
            <person name="Talag J."/>
            <person name="Zuccolo A."/>
            <person name="Fan C."/>
            <person name="Sebastian A."/>
            <person name="Kramer M."/>
            <person name="Spiegel L."/>
            <person name="Nascimento L."/>
            <person name="Zutavern T."/>
            <person name="Miller B."/>
            <person name="Ambroise C."/>
            <person name="Muller S."/>
            <person name="Spooner W."/>
            <person name="Narechania A."/>
            <person name="Ren L."/>
            <person name="Wei S."/>
            <person name="Kumari S."/>
            <person name="Faga B."/>
            <person name="Levy M.J."/>
            <person name="McMahan L."/>
            <person name="Van Buren P."/>
            <person name="Vaughn M.W."/>
            <person name="Ying K."/>
            <person name="Yeh C.-T."/>
            <person name="Emrich S.J."/>
            <person name="Jia Y."/>
            <person name="Kalyanaraman A."/>
            <person name="Hsia A.-P."/>
            <person name="Barbazuk W.B."/>
            <person name="Baucom R.S."/>
            <person name="Brutnell T.P."/>
            <person name="Carpita N.C."/>
            <person name="Chaparro C."/>
            <person name="Chia J.-M."/>
            <person name="Deragon J.-M."/>
            <person name="Estill J.C."/>
            <person name="Fu Y."/>
            <person name="Jeddeloh J.A."/>
            <person name="Han Y."/>
            <person name="Lee H."/>
            <person name="Li P."/>
            <person name="Lisch D.R."/>
            <person name="Liu S."/>
            <person name="Liu Z."/>
            <person name="Nagel D.H."/>
            <person name="McCann M.C."/>
            <person name="SanMiguel P."/>
            <person name="Myers A.M."/>
            <person name="Nettleton D."/>
            <person name="Nguyen J."/>
            <person name="Penning B.W."/>
            <person name="Ponnala L."/>
            <person name="Schneider K.L."/>
            <person name="Schwartz D.C."/>
            <person name="Sharma A."/>
            <person name="Soderlund C."/>
            <person name="Springer N.M."/>
            <person name="Sun Q."/>
            <person name="Wang H."/>
            <person name="Waterman M."/>
            <person name="Westerman R."/>
            <person name="Wolfgruber T.K."/>
            <person name="Yang L."/>
            <person name="Yu Y."/>
            <person name="Zhang L."/>
            <person name="Zhou S."/>
            <person name="Zhu Q."/>
            <person name="Bennetzen J.L."/>
            <person name="Dawe R.K."/>
            <person name="Jiang J."/>
            <person name="Jiang N."/>
            <person name="Presting G.G."/>
            <person name="Wessler S.R."/>
            <person name="Aluru S."/>
            <person name="Martienssen R.A."/>
            <person name="Clifton S.W."/>
            <person name="McCombie W.R."/>
            <person name="Wing R.A."/>
            <person name="Wilson R.K."/>
        </authorList>
    </citation>
    <scope>NUCLEOTIDE SEQUENCE [LARGE SCALE GENOMIC DNA]</scope>
    <source>
        <strain evidence="11">cv. B73</strain>
    </source>
</reference>
<dbReference type="InterPro" id="IPR036259">
    <property type="entry name" value="MFS_trans_sf"/>
</dbReference>
<evidence type="ECO:0000256" key="3">
    <source>
        <dbReference type="ARBA" id="ARBA00022448"/>
    </source>
</evidence>
<keyword evidence="3" id="KW-0813">Transport</keyword>
<evidence type="ECO:0000313" key="10">
    <source>
        <dbReference type="EnsemblPlants" id="Zm00001eb289280_P002"/>
    </source>
</evidence>
<dbReference type="GO" id="GO:0080054">
    <property type="term" value="F:low-affinity nitrate transmembrane transporter activity"/>
    <property type="evidence" value="ECO:0007669"/>
    <property type="project" value="UniProtKB-ARBA"/>
</dbReference>
<organism evidence="10 11">
    <name type="scientific">Zea mays</name>
    <name type="common">Maize</name>
    <dbReference type="NCBI Taxonomy" id="4577"/>
    <lineage>
        <taxon>Eukaryota</taxon>
        <taxon>Viridiplantae</taxon>
        <taxon>Streptophyta</taxon>
        <taxon>Embryophyta</taxon>
        <taxon>Tracheophyta</taxon>
        <taxon>Spermatophyta</taxon>
        <taxon>Magnoliopsida</taxon>
        <taxon>Liliopsida</taxon>
        <taxon>Poales</taxon>
        <taxon>Poaceae</taxon>
        <taxon>PACMAD clade</taxon>
        <taxon>Panicoideae</taxon>
        <taxon>Andropogonodae</taxon>
        <taxon>Andropogoneae</taxon>
        <taxon>Tripsacinae</taxon>
        <taxon>Zea</taxon>
    </lineage>
</organism>
<keyword evidence="4" id="KW-0597">Phosphoprotein</keyword>
<protein>
    <submittedName>
        <fullName evidence="9">Protein NRT1/ PTR FAMILY 5.10</fullName>
    </submittedName>
</protein>
<comment type="subcellular location">
    <subcellularLocation>
        <location evidence="1">Membrane</location>
        <topology evidence="1">Multi-pass membrane protein</topology>
    </subcellularLocation>
</comment>
<dbReference type="KEGG" id="zma:100382172"/>
<name>A0A1D6M5J6_MAIZE</name>
<feature type="transmembrane region" description="Helical" evidence="8">
    <location>
        <begin position="461"/>
        <end position="485"/>
    </location>
</feature>
<feature type="transmembrane region" description="Helical" evidence="8">
    <location>
        <begin position="186"/>
        <end position="205"/>
    </location>
</feature>
<dbReference type="PANTHER" id="PTHR11654">
    <property type="entry name" value="OLIGOPEPTIDE TRANSPORTER-RELATED"/>
    <property type="match status" value="1"/>
</dbReference>
<comment type="similarity">
    <text evidence="2">Belongs to the major facilitator superfamily. Proton-dependent oligopeptide transporter (POT/PTR) (TC 2.A.17) family.</text>
</comment>
<reference evidence="10" key="4">
    <citation type="submission" date="2021-05" db="UniProtKB">
        <authorList>
            <consortium name="EnsemblPlants"/>
        </authorList>
    </citation>
    <scope>IDENTIFICATION</scope>
    <source>
        <strain evidence="10">cv. B73</strain>
    </source>
</reference>
<dbReference type="GO" id="GO:0016020">
    <property type="term" value="C:membrane"/>
    <property type="evidence" value="ECO:0000318"/>
    <property type="project" value="GO_Central"/>
</dbReference>
<dbReference type="SMR" id="A0A1D6M5J6"/>
<dbReference type="GO" id="GO:0006857">
    <property type="term" value="P:oligopeptide transport"/>
    <property type="evidence" value="ECO:0007669"/>
    <property type="project" value="InterPro"/>
</dbReference>
<feature type="transmembrane region" description="Helical" evidence="8">
    <location>
        <begin position="211"/>
        <end position="232"/>
    </location>
</feature>
<keyword evidence="12" id="KW-1267">Proteomics identification</keyword>
<dbReference type="InterPro" id="IPR000109">
    <property type="entry name" value="POT_fam"/>
</dbReference>
<keyword evidence="7 8" id="KW-0472">Membrane</keyword>
<proteinExistence type="evidence at protein level"/>
<dbReference type="GO" id="GO:0055085">
    <property type="term" value="P:transmembrane transport"/>
    <property type="evidence" value="ECO:0000318"/>
    <property type="project" value="GO_Central"/>
</dbReference>
<dbReference type="AlphaFoldDB" id="A0A1D6M5J6"/>
<feature type="transmembrane region" description="Helical" evidence="8">
    <location>
        <begin position="96"/>
        <end position="116"/>
    </location>
</feature>
<evidence type="ECO:0000256" key="1">
    <source>
        <dbReference type="ARBA" id="ARBA00004141"/>
    </source>
</evidence>
<dbReference type="GO" id="GO:0009705">
    <property type="term" value="C:plant-type vacuole membrane"/>
    <property type="evidence" value="ECO:0007669"/>
    <property type="project" value="UniProtKB-ARBA"/>
</dbReference>
<dbReference type="SUPFAM" id="SSF103473">
    <property type="entry name" value="MFS general substrate transporter"/>
    <property type="match status" value="1"/>
</dbReference>
<evidence type="ECO:0000256" key="2">
    <source>
        <dbReference type="ARBA" id="ARBA00005982"/>
    </source>
</evidence>
<gene>
    <name evidence="10" type="primary">LOC100382172</name>
    <name evidence="9" type="ORF">ZEAMMB73_Zm00001d038333</name>
</gene>